<dbReference type="EMBL" id="BNAQ01000002">
    <property type="protein sequence ID" value="GHH13371.1"/>
    <property type="molecule type" value="Genomic_DNA"/>
</dbReference>
<dbReference type="RefSeq" id="WP_189675633.1">
    <property type="nucleotide sequence ID" value="NZ_BNAQ01000002.1"/>
</dbReference>
<gene>
    <name evidence="9" type="ORF">GCM10008023_13530</name>
</gene>
<comment type="function">
    <text evidence="1">Is involved in generating a small heat-stable compound (Nod), an acylated oligomer of N-acetylglucosamine, that stimulates mitosis in various plant protoplasts.</text>
</comment>
<dbReference type="InterPro" id="IPR002509">
    <property type="entry name" value="NODB_dom"/>
</dbReference>
<feature type="transmembrane region" description="Helical" evidence="7">
    <location>
        <begin position="32"/>
        <end position="50"/>
    </location>
</feature>
<keyword evidence="10" id="KW-1185">Reference proteome</keyword>
<dbReference type="SUPFAM" id="SSF88713">
    <property type="entry name" value="Glycoside hydrolase/deacetylase"/>
    <property type="match status" value="1"/>
</dbReference>
<evidence type="ECO:0000256" key="5">
    <source>
        <dbReference type="ARBA" id="ARBA00022801"/>
    </source>
</evidence>
<keyword evidence="7" id="KW-0472">Membrane</keyword>
<dbReference type="Pfam" id="PF01522">
    <property type="entry name" value="Polysacc_deac_1"/>
    <property type="match status" value="1"/>
</dbReference>
<proteinExistence type="inferred from homology"/>
<evidence type="ECO:0000256" key="2">
    <source>
        <dbReference type="ARBA" id="ARBA00010973"/>
    </source>
</evidence>
<dbReference type="PANTHER" id="PTHR10587:SF133">
    <property type="entry name" value="CHITIN DEACETYLASE 1-RELATED"/>
    <property type="match status" value="1"/>
</dbReference>
<dbReference type="PANTHER" id="PTHR10587">
    <property type="entry name" value="GLYCOSYL TRANSFERASE-RELATED"/>
    <property type="match status" value="1"/>
</dbReference>
<feature type="domain" description="NodB homology" evidence="8">
    <location>
        <begin position="61"/>
        <end position="285"/>
    </location>
</feature>
<dbReference type="Gene3D" id="3.20.20.370">
    <property type="entry name" value="Glycoside hydrolase/deacetylase"/>
    <property type="match status" value="1"/>
</dbReference>
<sequence>MKRRGGLLWRLTRKRRRGATATLDARLYRVRIGLLVGAIVVIAVPTAINLERSRGWRAEGKRIALTFDDVPRGPGAFYTPEQRATLLIAGLRAAGVAQAAFFANPGRIGPVNRADARLASYVAAGHVVGDHSFSHRDLASMPAAAFLGDIDRAEHWLRGRPGYRPWFRFPGLNQGGRDMAKRRAVVDGLIARGLQIAWVSVDGSDWNIEGQTIAAKRAGLGIDEAALRDLYVETMVQSADFSDALMRRTIGRAPPQVLLLHETDVAARYLPDLVAALRKDGWAIVTADAAFADPVYHDTSDFVSANGTLPEALAWRKGVGGKLYYERNDLPLANRLFAERVLHRAPLARTAAARTSSHRRCPVQLHPWRRVCASTAFVTPRTSRLGIAV</sequence>
<protein>
    <recommendedName>
        <fullName evidence="3">Chitooligosaccharide deacetylase</fullName>
    </recommendedName>
    <alternativeName>
        <fullName evidence="6">Nodulation protein B</fullName>
    </alternativeName>
</protein>
<dbReference type="InterPro" id="IPR050248">
    <property type="entry name" value="Polysacc_deacetylase_ArnD"/>
</dbReference>
<dbReference type="PROSITE" id="PS51677">
    <property type="entry name" value="NODB"/>
    <property type="match status" value="1"/>
</dbReference>
<keyword evidence="4" id="KW-0479">Metal-binding</keyword>
<evidence type="ECO:0000259" key="8">
    <source>
        <dbReference type="PROSITE" id="PS51677"/>
    </source>
</evidence>
<accession>A0ABQ3LEM9</accession>
<keyword evidence="7" id="KW-0812">Transmembrane</keyword>
<dbReference type="Proteomes" id="UP000652430">
    <property type="component" value="Unassembled WGS sequence"/>
</dbReference>
<evidence type="ECO:0000256" key="4">
    <source>
        <dbReference type="ARBA" id="ARBA00022723"/>
    </source>
</evidence>
<keyword evidence="7" id="KW-1133">Transmembrane helix</keyword>
<comment type="caution">
    <text evidence="9">The sequence shown here is derived from an EMBL/GenBank/DDBJ whole genome shotgun (WGS) entry which is preliminary data.</text>
</comment>
<dbReference type="InterPro" id="IPR011330">
    <property type="entry name" value="Glyco_hydro/deAcase_b/a-brl"/>
</dbReference>
<keyword evidence="5" id="KW-0378">Hydrolase</keyword>
<evidence type="ECO:0000256" key="6">
    <source>
        <dbReference type="ARBA" id="ARBA00032976"/>
    </source>
</evidence>
<evidence type="ECO:0000256" key="3">
    <source>
        <dbReference type="ARBA" id="ARBA00020071"/>
    </source>
</evidence>
<reference evidence="10" key="1">
    <citation type="journal article" date="2019" name="Int. J. Syst. Evol. Microbiol.">
        <title>The Global Catalogue of Microorganisms (GCM) 10K type strain sequencing project: providing services to taxonomists for standard genome sequencing and annotation.</title>
        <authorList>
            <consortium name="The Broad Institute Genomics Platform"/>
            <consortium name="The Broad Institute Genome Sequencing Center for Infectious Disease"/>
            <person name="Wu L."/>
            <person name="Ma J."/>
        </authorList>
    </citation>
    <scope>NUCLEOTIDE SEQUENCE [LARGE SCALE GENOMIC DNA]</scope>
    <source>
        <strain evidence="10">CGMCC 1.8957</strain>
    </source>
</reference>
<comment type="similarity">
    <text evidence="2">Belongs to the polysaccharide deacetylase family.</text>
</comment>
<organism evidence="9 10">
    <name type="scientific">Sphingomonas glacialis</name>
    <dbReference type="NCBI Taxonomy" id="658225"/>
    <lineage>
        <taxon>Bacteria</taxon>
        <taxon>Pseudomonadati</taxon>
        <taxon>Pseudomonadota</taxon>
        <taxon>Alphaproteobacteria</taxon>
        <taxon>Sphingomonadales</taxon>
        <taxon>Sphingomonadaceae</taxon>
        <taxon>Sphingomonas</taxon>
    </lineage>
</organism>
<evidence type="ECO:0000313" key="9">
    <source>
        <dbReference type="EMBL" id="GHH13371.1"/>
    </source>
</evidence>
<evidence type="ECO:0000256" key="7">
    <source>
        <dbReference type="SAM" id="Phobius"/>
    </source>
</evidence>
<evidence type="ECO:0000256" key="1">
    <source>
        <dbReference type="ARBA" id="ARBA00003236"/>
    </source>
</evidence>
<name>A0ABQ3LEM9_9SPHN</name>
<evidence type="ECO:0000313" key="10">
    <source>
        <dbReference type="Proteomes" id="UP000652430"/>
    </source>
</evidence>